<dbReference type="Pfam" id="PF03717">
    <property type="entry name" value="PBP_dimer"/>
    <property type="match status" value="1"/>
</dbReference>
<keyword evidence="8" id="KW-1185">Reference proteome</keyword>
<comment type="subcellular location">
    <subcellularLocation>
        <location evidence="1">Membrane</location>
    </subcellularLocation>
</comment>
<feature type="domain" description="Penicillin-binding protein transpeptidase" evidence="5">
    <location>
        <begin position="258"/>
        <end position="559"/>
    </location>
</feature>
<evidence type="ECO:0000256" key="1">
    <source>
        <dbReference type="ARBA" id="ARBA00004370"/>
    </source>
</evidence>
<dbReference type="Gene3D" id="3.90.1310.10">
    <property type="entry name" value="Penicillin-binding protein 2a (Domain 2)"/>
    <property type="match status" value="1"/>
</dbReference>
<dbReference type="RefSeq" id="WP_277443073.1">
    <property type="nucleotide sequence ID" value="NZ_JAKOAV010000007.1"/>
</dbReference>
<dbReference type="Pfam" id="PF00905">
    <property type="entry name" value="Transpeptidase"/>
    <property type="match status" value="1"/>
</dbReference>
<dbReference type="InterPro" id="IPR036138">
    <property type="entry name" value="PBP_dimer_sf"/>
</dbReference>
<dbReference type="Proteomes" id="UP001154312">
    <property type="component" value="Unassembled WGS sequence"/>
</dbReference>
<feature type="domain" description="Penicillin-binding protein dimerisation" evidence="6">
    <location>
        <begin position="56"/>
        <end position="217"/>
    </location>
</feature>
<dbReference type="InterPro" id="IPR005311">
    <property type="entry name" value="PBP_dimer"/>
</dbReference>
<comment type="similarity">
    <text evidence="2">Belongs to the transpeptidase family.</text>
</comment>
<evidence type="ECO:0000259" key="5">
    <source>
        <dbReference type="Pfam" id="PF00905"/>
    </source>
</evidence>
<reference evidence="7" key="1">
    <citation type="submission" date="2022-02" db="EMBL/GenBank/DDBJ databases">
        <authorList>
            <person name="Leng L."/>
        </authorList>
    </citation>
    <scope>NUCLEOTIDE SEQUENCE</scope>
    <source>
        <strain evidence="7">JI</strain>
    </source>
</reference>
<evidence type="ECO:0000313" key="7">
    <source>
        <dbReference type="EMBL" id="MDF9407824.1"/>
    </source>
</evidence>
<organism evidence="7 8">
    <name type="scientific">Pelotomaculum isophthalicicum JI</name>
    <dbReference type="NCBI Taxonomy" id="947010"/>
    <lineage>
        <taxon>Bacteria</taxon>
        <taxon>Bacillati</taxon>
        <taxon>Bacillota</taxon>
        <taxon>Clostridia</taxon>
        <taxon>Eubacteriales</taxon>
        <taxon>Desulfotomaculaceae</taxon>
        <taxon>Pelotomaculum</taxon>
    </lineage>
</organism>
<dbReference type="GO" id="GO:0071555">
    <property type="term" value="P:cell wall organization"/>
    <property type="evidence" value="ECO:0007669"/>
    <property type="project" value="TreeGrafter"/>
</dbReference>
<evidence type="ECO:0000256" key="3">
    <source>
        <dbReference type="ARBA" id="ARBA00023136"/>
    </source>
</evidence>
<dbReference type="InterPro" id="IPR012338">
    <property type="entry name" value="Beta-lactam/transpept-like"/>
</dbReference>
<dbReference type="PROSITE" id="PS51257">
    <property type="entry name" value="PROKAR_LIPOPROTEIN"/>
    <property type="match status" value="1"/>
</dbReference>
<dbReference type="InterPro" id="IPR001460">
    <property type="entry name" value="PCN-bd_Tpept"/>
</dbReference>
<name>A0A9X4JSZ5_9FIRM</name>
<evidence type="ECO:0000313" key="8">
    <source>
        <dbReference type="Proteomes" id="UP001154312"/>
    </source>
</evidence>
<dbReference type="GO" id="GO:0008658">
    <property type="term" value="F:penicillin binding"/>
    <property type="evidence" value="ECO:0007669"/>
    <property type="project" value="InterPro"/>
</dbReference>
<proteinExistence type="inferred from homology"/>
<evidence type="ECO:0000256" key="4">
    <source>
        <dbReference type="SAM" id="Phobius"/>
    </source>
</evidence>
<dbReference type="AlphaFoldDB" id="A0A9X4JSZ5"/>
<gene>
    <name evidence="7" type="ORF">L7E55_05530</name>
</gene>
<keyword evidence="4" id="KW-1133">Transmembrane helix</keyword>
<protein>
    <submittedName>
        <fullName evidence="7">Penicillin-binding protein 2</fullName>
    </submittedName>
</protein>
<dbReference type="InterPro" id="IPR050515">
    <property type="entry name" value="Beta-lactam/transpept"/>
</dbReference>
<dbReference type="EMBL" id="JAKOAV010000007">
    <property type="protein sequence ID" value="MDF9407824.1"/>
    <property type="molecule type" value="Genomic_DNA"/>
</dbReference>
<keyword evidence="4" id="KW-0812">Transmembrane</keyword>
<keyword evidence="3 4" id="KW-0472">Membrane</keyword>
<sequence length="565" mass="61184">MGLLIQKRQVAVFYFFIIILGLLTACLWMIQIRDGEKYAAMALEQGSIYVPLEEVCRGKILDRNLLSLTGEQESERIVVFPEVIDREEVIRGLSEILNVPRTVLADLLNGAPRYLPYQLSQAQVEAVKERGWKGVAVLPVSFRYGDKPLAAQVIGHLGKIASREELSILSSQSGKSYKYDDVVGKIGLEGMYESELKGERPERAARVYHDATGNILNGSVITVEEGVRDSNRQDLVLTIDARIQQVVESVMDNRSIKGAVVVMEAGTGDLLAMAGRPAFHPAQVEDYLRKGGEERFFDHCTALYQPGSIFKIVVAAAALEEGVAGAGSLLTCGGAKDNLIHCWNDAGHGNITFSRAFAESCNPAFARIGLSLGAQKIIEYARKLGLDNQSVTGYPVPVDRREDLSLIAAPYNLVNSSIGQGPVLVSPVQVAAMMNAVISGGVYRAPRLVKEVRKSGGEAAREFNSEPGCQAIRPDTAAVLRELLELATDEGVAKGSLVPVFGSAGKTGSAQTGDMKHSVNAWFTGYAPRINPRYIVTVLVEDGASGSESAAPVFREIMEQILRFD</sequence>
<evidence type="ECO:0000259" key="6">
    <source>
        <dbReference type="Pfam" id="PF03717"/>
    </source>
</evidence>
<dbReference type="PANTHER" id="PTHR30627">
    <property type="entry name" value="PEPTIDOGLYCAN D,D-TRANSPEPTIDASE"/>
    <property type="match status" value="1"/>
</dbReference>
<dbReference type="GO" id="GO:0005886">
    <property type="term" value="C:plasma membrane"/>
    <property type="evidence" value="ECO:0007669"/>
    <property type="project" value="TreeGrafter"/>
</dbReference>
<evidence type="ECO:0000256" key="2">
    <source>
        <dbReference type="ARBA" id="ARBA00007171"/>
    </source>
</evidence>
<feature type="transmembrane region" description="Helical" evidence="4">
    <location>
        <begin position="12"/>
        <end position="30"/>
    </location>
</feature>
<dbReference type="SUPFAM" id="SSF56601">
    <property type="entry name" value="beta-lactamase/transpeptidase-like"/>
    <property type="match status" value="1"/>
</dbReference>
<comment type="caution">
    <text evidence="7">The sequence shown here is derived from an EMBL/GenBank/DDBJ whole genome shotgun (WGS) entry which is preliminary data.</text>
</comment>
<dbReference type="Gene3D" id="3.40.710.10">
    <property type="entry name" value="DD-peptidase/beta-lactamase superfamily"/>
    <property type="match status" value="1"/>
</dbReference>
<accession>A0A9X4JSZ5</accession>
<dbReference type="SUPFAM" id="SSF56519">
    <property type="entry name" value="Penicillin binding protein dimerisation domain"/>
    <property type="match status" value="1"/>
</dbReference>